<name>A0ABD6EZN8_9BILA</name>
<evidence type="ECO:0008006" key="3">
    <source>
        <dbReference type="Google" id="ProtNLM"/>
    </source>
</evidence>
<proteinExistence type="predicted"/>
<comment type="caution">
    <text evidence="1">The sequence shown here is derived from an EMBL/GenBank/DDBJ whole genome shotgun (WGS) entry which is preliminary data.</text>
</comment>
<dbReference type="EMBL" id="JBGFUD010008870">
    <property type="protein sequence ID" value="MFH4982262.1"/>
    <property type="molecule type" value="Genomic_DNA"/>
</dbReference>
<dbReference type="Proteomes" id="UP001608902">
    <property type="component" value="Unassembled WGS sequence"/>
</dbReference>
<organism evidence="1 2">
    <name type="scientific">Gnathostoma spinigerum</name>
    <dbReference type="NCBI Taxonomy" id="75299"/>
    <lineage>
        <taxon>Eukaryota</taxon>
        <taxon>Metazoa</taxon>
        <taxon>Ecdysozoa</taxon>
        <taxon>Nematoda</taxon>
        <taxon>Chromadorea</taxon>
        <taxon>Rhabditida</taxon>
        <taxon>Spirurina</taxon>
        <taxon>Gnathostomatomorpha</taxon>
        <taxon>Gnathostomatoidea</taxon>
        <taxon>Gnathostomatidae</taxon>
        <taxon>Gnathostoma</taxon>
    </lineage>
</organism>
<dbReference type="AlphaFoldDB" id="A0ABD6EZN8"/>
<protein>
    <recommendedName>
        <fullName evidence="3">Vitellogenin</fullName>
    </recommendedName>
</protein>
<sequence length="202" mass="22697">MVSRYLRRSVGDGYVVTVRPDETNNGDGNTLNEKCKTVILTLTPECDETQIIAQKTFPWPEAELPNEITYDENGSILSLKGDATIANIPFNRSKICYARIGSVSHKSEPLIYSSFSSHTAMEISPVMAALNGIIYNENVEKNWVKLLDMILKTDHDKYARVTLSPHEQEKLVNFISVGQRDLDDQVTVISWLSKHNVLSAPR</sequence>
<gene>
    <name evidence="1" type="ORF">AB6A40_008971</name>
</gene>
<accession>A0ABD6EZN8</accession>
<reference evidence="1 2" key="1">
    <citation type="submission" date="2024-08" db="EMBL/GenBank/DDBJ databases">
        <title>Gnathostoma spinigerum genome.</title>
        <authorList>
            <person name="Gonzalez-Bertolin B."/>
            <person name="Monzon S."/>
            <person name="Zaballos A."/>
            <person name="Jimenez P."/>
            <person name="Dekumyoy P."/>
            <person name="Varona S."/>
            <person name="Cuesta I."/>
            <person name="Sumanam S."/>
            <person name="Adisakwattana P."/>
            <person name="Gasser R.B."/>
            <person name="Hernandez-Gonzalez A."/>
            <person name="Young N.D."/>
            <person name="Perteguer M.J."/>
        </authorList>
    </citation>
    <scope>NUCLEOTIDE SEQUENCE [LARGE SCALE GENOMIC DNA]</scope>
    <source>
        <strain evidence="1">AL3</strain>
        <tissue evidence="1">Liver</tissue>
    </source>
</reference>
<evidence type="ECO:0000313" key="1">
    <source>
        <dbReference type="EMBL" id="MFH4982262.1"/>
    </source>
</evidence>
<evidence type="ECO:0000313" key="2">
    <source>
        <dbReference type="Proteomes" id="UP001608902"/>
    </source>
</evidence>
<keyword evidence="2" id="KW-1185">Reference proteome</keyword>